<evidence type="ECO:0000256" key="1">
    <source>
        <dbReference type="SAM" id="Coils"/>
    </source>
</evidence>
<dbReference type="OrthoDB" id="41033at10239"/>
<keyword evidence="4" id="KW-1185">Reference proteome</keyword>
<protein>
    <submittedName>
        <fullName evidence="3">Uncharacterized protein</fullName>
    </submittedName>
</protein>
<organism evidence="3 4">
    <name type="scientific">Acidianus rod-shaped virus 2</name>
    <dbReference type="NCBI Taxonomy" id="1732175"/>
    <lineage>
        <taxon>Viruses</taxon>
        <taxon>Adnaviria</taxon>
        <taxon>Zilligvirae</taxon>
        <taxon>Taleaviricota</taxon>
        <taxon>Tokiviricetes</taxon>
        <taxon>Ligamenvirales</taxon>
        <taxon>Rudiviridae</taxon>
        <taxon>Hoswirudivirus</taxon>
        <taxon>Hoswirudivirus pozzuoliense</taxon>
        <taxon>Hoswirudivirus ARV2</taxon>
    </lineage>
</organism>
<keyword evidence="2" id="KW-0472">Membrane</keyword>
<keyword evidence="2" id="KW-0812">Transmembrane</keyword>
<evidence type="ECO:0000313" key="4">
    <source>
        <dbReference type="Proteomes" id="UP000202190"/>
    </source>
</evidence>
<evidence type="ECO:0000313" key="3">
    <source>
        <dbReference type="EMBL" id="ALG96888.1"/>
    </source>
</evidence>
<keyword evidence="1" id="KW-0175">Coiled coil</keyword>
<keyword evidence="2" id="KW-1133">Transmembrane helix</keyword>
<proteinExistence type="predicted"/>
<dbReference type="Proteomes" id="UP000202190">
    <property type="component" value="Segment"/>
</dbReference>
<evidence type="ECO:0000256" key="2">
    <source>
        <dbReference type="SAM" id="Phobius"/>
    </source>
</evidence>
<feature type="transmembrane region" description="Helical" evidence="2">
    <location>
        <begin position="6"/>
        <end position="26"/>
    </location>
</feature>
<reference evidence="3 4" key="1">
    <citation type="journal article" date="2015" name="Environ. Microbiol.">
        <title>Novel viral genomes identified from six metagenomes reveal wide distribution of archaeal viruses and high viral diversity in terrestrial hot springs.</title>
        <authorList>
            <person name="Gudbergsdottir S.R."/>
            <person name="Menzel P."/>
            <person name="Krogh A."/>
            <person name="Young M."/>
            <person name="Peng X."/>
        </authorList>
    </citation>
    <scope>NUCLEOTIDE SEQUENCE [LARGE SCALE GENOMIC DNA]</scope>
    <source>
        <strain evidence="3 4">ARV2</strain>
    </source>
</reference>
<name>A0A0N9PB40_9VIRU</name>
<accession>A0A0N9PB40</accession>
<dbReference type="KEGG" id="vg:26887639"/>
<feature type="coiled-coil region" evidence="1">
    <location>
        <begin position="37"/>
        <end position="78"/>
    </location>
</feature>
<dbReference type="GeneID" id="26887639"/>
<dbReference type="EMBL" id="KP282675">
    <property type="protein sequence ID" value="ALG96888.1"/>
    <property type="molecule type" value="Genomic_DNA"/>
</dbReference>
<dbReference type="RefSeq" id="YP_009230229.1">
    <property type="nucleotide sequence ID" value="NC_029314.1"/>
</dbReference>
<sequence>MSDVTFVLTTISTTTTVLLSIITLYYKIKQMFREAVKEIVKQELDNLVKEIAKIKEKQDAQQKDIEYLKQEIEEIKKKVEKL</sequence>